<proteinExistence type="inferred from homology"/>
<dbReference type="Proteomes" id="UP000732105">
    <property type="component" value="Unassembled WGS sequence"/>
</dbReference>
<keyword evidence="4 6" id="KW-0378">Hydrolase</keyword>
<dbReference type="Gene3D" id="3.20.20.80">
    <property type="entry name" value="Glycosidases"/>
    <property type="match status" value="1"/>
</dbReference>
<dbReference type="PROSITE" id="PS51257">
    <property type="entry name" value="PROKAR_LIPOPROTEIN"/>
    <property type="match status" value="1"/>
</dbReference>
<evidence type="ECO:0000256" key="5">
    <source>
        <dbReference type="ARBA" id="ARBA00023295"/>
    </source>
</evidence>
<dbReference type="InterPro" id="IPR011683">
    <property type="entry name" value="Glyco_hydro_53"/>
</dbReference>
<evidence type="ECO:0000256" key="1">
    <source>
        <dbReference type="ARBA" id="ARBA00001695"/>
    </source>
</evidence>
<evidence type="ECO:0000313" key="7">
    <source>
        <dbReference type="EMBL" id="NOU58927.1"/>
    </source>
</evidence>
<accession>A0ABX1WSG2</accession>
<comment type="similarity">
    <text evidence="2 6">Belongs to the glycosyl hydrolase 53 family.</text>
</comment>
<dbReference type="PANTHER" id="PTHR34983">
    <property type="entry name" value="ARABINOGALACTAN ENDO-BETA-1,4-GALACTANASE A"/>
    <property type="match status" value="1"/>
</dbReference>
<keyword evidence="8" id="KW-1185">Reference proteome</keyword>
<evidence type="ECO:0000256" key="3">
    <source>
        <dbReference type="ARBA" id="ARBA00012556"/>
    </source>
</evidence>
<organism evidence="7 8">
    <name type="scientific">Marinifilum caeruleilacunae</name>
    <dbReference type="NCBI Taxonomy" id="2499076"/>
    <lineage>
        <taxon>Bacteria</taxon>
        <taxon>Pseudomonadati</taxon>
        <taxon>Bacteroidota</taxon>
        <taxon>Bacteroidia</taxon>
        <taxon>Marinilabiliales</taxon>
        <taxon>Marinifilaceae</taxon>
    </lineage>
</organism>
<dbReference type="RefSeq" id="WP_171594207.1">
    <property type="nucleotide sequence ID" value="NZ_RZNH01000004.1"/>
</dbReference>
<protein>
    <recommendedName>
        <fullName evidence="3 6">Arabinogalactan endo-beta-1,4-galactanase</fullName>
        <ecNumber evidence="3 6">3.2.1.89</ecNumber>
    </recommendedName>
</protein>
<evidence type="ECO:0000256" key="2">
    <source>
        <dbReference type="ARBA" id="ARBA00010687"/>
    </source>
</evidence>
<dbReference type="SUPFAM" id="SSF51445">
    <property type="entry name" value="(Trans)glycosidases"/>
    <property type="match status" value="1"/>
</dbReference>
<sequence length="358" mass="41405">MRYIFLFLPIYIALFSGCSDSNDNSDLIEEPKEHMISGADLSFLPQIEDLGLQFYDNGVESDMLSILKQHGLNTVRIRLWHTPENPNSSLQTVKEFARRVKDQDMDVWLCVHYSDTWADPGHQVTPEAWTGLDFNTLKDSLYNYTEKIMREIQPDYIQIGNEVNPGFLLPQGDRFEHPDQFEELLNTGIQAVRNQDEECKIMIHYAGYSDAYSFYNEVDHLDYDMIALSYYPQWHGKNLTDLQSKINNYQIQFSRKVIIAETAYPFTLKWNDHTTNIIGEASQLILPDYPATPEGQKQFLDKIKDICIETNNMGFCYWGAEYVAFQEPGTLHGSSWENQALFDFNNEALPAVESLNLK</sequence>
<dbReference type="EC" id="3.2.1.89" evidence="3 6"/>
<comment type="caution">
    <text evidence="7">The sequence shown here is derived from an EMBL/GenBank/DDBJ whole genome shotgun (WGS) entry which is preliminary data.</text>
</comment>
<evidence type="ECO:0000313" key="8">
    <source>
        <dbReference type="Proteomes" id="UP000732105"/>
    </source>
</evidence>
<keyword evidence="5 6" id="KW-0326">Glycosidase</keyword>
<evidence type="ECO:0000256" key="4">
    <source>
        <dbReference type="ARBA" id="ARBA00022801"/>
    </source>
</evidence>
<dbReference type="InterPro" id="IPR017853">
    <property type="entry name" value="GH"/>
</dbReference>
<dbReference type="EMBL" id="RZNH01000004">
    <property type="protein sequence ID" value="NOU58927.1"/>
    <property type="molecule type" value="Genomic_DNA"/>
</dbReference>
<comment type="catalytic activity">
    <reaction evidence="1 6">
        <text>The enzyme specifically hydrolyzes (1-&gt;4)-beta-D-galactosidic linkages in type I arabinogalactans.</text>
        <dbReference type="EC" id="3.2.1.89"/>
    </reaction>
</comment>
<dbReference type="Pfam" id="PF07745">
    <property type="entry name" value="Glyco_hydro_53"/>
    <property type="match status" value="1"/>
</dbReference>
<gene>
    <name evidence="7" type="ORF">ELS83_03785</name>
</gene>
<dbReference type="PANTHER" id="PTHR34983:SF1">
    <property type="entry name" value="ARABINOGALACTAN ENDO-BETA-1,4-GALACTANASE A"/>
    <property type="match status" value="1"/>
</dbReference>
<reference evidence="7 8" key="1">
    <citation type="submission" date="2018-12" db="EMBL/GenBank/DDBJ databases">
        <title>Marinifilum JC070 sp. nov., a marine bacterium isolated from Yongle Blue Hole in the South China Sea.</title>
        <authorList>
            <person name="Fu T."/>
        </authorList>
    </citation>
    <scope>NUCLEOTIDE SEQUENCE [LARGE SCALE GENOMIC DNA]</scope>
    <source>
        <strain evidence="7 8">JC070</strain>
    </source>
</reference>
<name>A0ABX1WSG2_9BACT</name>
<evidence type="ECO:0000256" key="6">
    <source>
        <dbReference type="RuleBase" id="RU361192"/>
    </source>
</evidence>